<keyword evidence="4" id="KW-0862">Zinc</keyword>
<keyword evidence="2" id="KW-0677">Repeat</keyword>
<feature type="domain" description="C2H2-type" evidence="9">
    <location>
        <begin position="317"/>
        <end position="344"/>
    </location>
</feature>
<dbReference type="Pfam" id="PF13912">
    <property type="entry name" value="zf-C2H2_6"/>
    <property type="match status" value="3"/>
</dbReference>
<feature type="domain" description="C2H2-type" evidence="9">
    <location>
        <begin position="98"/>
        <end position="120"/>
    </location>
</feature>
<organism evidence="10 11">
    <name type="scientific">Morus notabilis</name>
    <dbReference type="NCBI Taxonomy" id="981085"/>
    <lineage>
        <taxon>Eukaryota</taxon>
        <taxon>Viridiplantae</taxon>
        <taxon>Streptophyta</taxon>
        <taxon>Embryophyta</taxon>
        <taxon>Tracheophyta</taxon>
        <taxon>Spermatophyta</taxon>
        <taxon>Magnoliopsida</taxon>
        <taxon>eudicotyledons</taxon>
        <taxon>Gunneridae</taxon>
        <taxon>Pentapetalae</taxon>
        <taxon>rosids</taxon>
        <taxon>fabids</taxon>
        <taxon>Rosales</taxon>
        <taxon>Moraceae</taxon>
        <taxon>Moreae</taxon>
        <taxon>Morus</taxon>
    </lineage>
</organism>
<reference evidence="11" key="1">
    <citation type="submission" date="2013-01" db="EMBL/GenBank/DDBJ databases">
        <title>Draft Genome Sequence of a Mulberry Tree, Morus notabilis C.K. Schneid.</title>
        <authorList>
            <person name="He N."/>
            <person name="Zhao S."/>
        </authorList>
    </citation>
    <scope>NUCLEOTIDE SEQUENCE</scope>
</reference>
<protein>
    <submittedName>
        <fullName evidence="10">Zinc finger protein ZAT2</fullName>
    </submittedName>
</protein>
<evidence type="ECO:0000256" key="1">
    <source>
        <dbReference type="ARBA" id="ARBA00022723"/>
    </source>
</evidence>
<dbReference type="Gene3D" id="3.30.160.60">
    <property type="entry name" value="Classic Zinc Finger"/>
    <property type="match status" value="2"/>
</dbReference>
<evidence type="ECO:0000313" key="10">
    <source>
        <dbReference type="EMBL" id="EXB54666.1"/>
    </source>
</evidence>
<evidence type="ECO:0000256" key="4">
    <source>
        <dbReference type="ARBA" id="ARBA00022833"/>
    </source>
</evidence>
<evidence type="ECO:0000256" key="7">
    <source>
        <dbReference type="PROSITE-ProRule" id="PRU00042"/>
    </source>
</evidence>
<dbReference type="AlphaFoldDB" id="W9RGX4"/>
<feature type="region of interest" description="Disordered" evidence="8">
    <location>
        <begin position="126"/>
        <end position="150"/>
    </location>
</feature>
<evidence type="ECO:0000259" key="9">
    <source>
        <dbReference type="PROSITE" id="PS50157"/>
    </source>
</evidence>
<dbReference type="GO" id="GO:0000976">
    <property type="term" value="F:transcription cis-regulatory region binding"/>
    <property type="evidence" value="ECO:0007669"/>
    <property type="project" value="TreeGrafter"/>
</dbReference>
<accession>W9RGX4</accession>
<dbReference type="eggNOG" id="KOG1721">
    <property type="taxonomic scope" value="Eukaryota"/>
</dbReference>
<dbReference type="GO" id="GO:0005634">
    <property type="term" value="C:nucleus"/>
    <property type="evidence" value="ECO:0007669"/>
    <property type="project" value="TreeGrafter"/>
</dbReference>
<evidence type="ECO:0000256" key="2">
    <source>
        <dbReference type="ARBA" id="ARBA00022737"/>
    </source>
</evidence>
<dbReference type="EMBL" id="KE344194">
    <property type="protein sequence ID" value="EXB54666.1"/>
    <property type="molecule type" value="Genomic_DNA"/>
</dbReference>
<evidence type="ECO:0000256" key="6">
    <source>
        <dbReference type="ARBA" id="ARBA00023163"/>
    </source>
</evidence>
<keyword evidence="5" id="KW-0805">Transcription regulation</keyword>
<dbReference type="GO" id="GO:0003700">
    <property type="term" value="F:DNA-binding transcription factor activity"/>
    <property type="evidence" value="ECO:0007669"/>
    <property type="project" value="InterPro"/>
</dbReference>
<proteinExistence type="predicted"/>
<evidence type="ECO:0000313" key="11">
    <source>
        <dbReference type="Proteomes" id="UP000030645"/>
    </source>
</evidence>
<keyword evidence="1" id="KW-0479">Metal-binding</keyword>
<dbReference type="PANTHER" id="PTHR45988:SF18">
    <property type="entry name" value="C2H2-TYPE ZINC FINGER FAMILY PROTEIN"/>
    <property type="match status" value="1"/>
</dbReference>
<dbReference type="SMART" id="SM00355">
    <property type="entry name" value="ZnF_C2H2"/>
    <property type="match status" value="3"/>
</dbReference>
<dbReference type="PROSITE" id="PS50157">
    <property type="entry name" value="ZINC_FINGER_C2H2_2"/>
    <property type="match status" value="3"/>
</dbReference>
<keyword evidence="3 7" id="KW-0863">Zinc-finger</keyword>
<dbReference type="PROSITE" id="PS00028">
    <property type="entry name" value="ZINC_FINGER_C2H2_1"/>
    <property type="match status" value="3"/>
</dbReference>
<dbReference type="PANTHER" id="PTHR45988">
    <property type="entry name" value="C2H2 TYPE ZINC FINGER TRANSCRIPTION FACTOR FAMILY-RELATED"/>
    <property type="match status" value="1"/>
</dbReference>
<dbReference type="GO" id="GO:0008270">
    <property type="term" value="F:zinc ion binding"/>
    <property type="evidence" value="ECO:0007669"/>
    <property type="project" value="UniProtKB-KW"/>
</dbReference>
<keyword evidence="11" id="KW-1185">Reference proteome</keyword>
<gene>
    <name evidence="10" type="ORF">L484_022528</name>
</gene>
<dbReference type="InterPro" id="IPR044653">
    <property type="entry name" value="AZF1/2/3-like"/>
</dbReference>
<evidence type="ECO:0000256" key="5">
    <source>
        <dbReference type="ARBA" id="ARBA00023015"/>
    </source>
</evidence>
<sequence>MDKFFIEGSNSSKPRGRTRTCPACGKVFSSGRAFGGHWRYHLQQDSRRGEKHSFFQRTGDKFKAKARGGKRSFTAATTMNTTAMRNDDEDQDRYDKTIYCCVCNKTFFSLRSLSGHMRSHPERVWRGIQPPAAPPPNRMSSSSSEDARNQDHWSEIEISPVDLLEHFPWSWSKTGKRGRKSSAVAAAVDGLIDLSRGRESSRKFEKSIADPSPLTSEDRIAKQLKIKSVSGKGTLLRISHTYDHQEKEDTKDMKGKKVIIIDSDVREKKGKNMCLGEKKRNFKSSSSTETDENVSLLGSTASKTTKKIDNVTTTNWYKCSSCEKSFSTFQALGGHRSIHTKKIISTTPKMAEKEISTTNASDLITGSTTQLADHSSPEITMSSSGFGIRGGQSGRTLLDFDLNELPFGMA</sequence>
<dbReference type="InterPro" id="IPR013087">
    <property type="entry name" value="Znf_C2H2_type"/>
</dbReference>
<evidence type="ECO:0000256" key="8">
    <source>
        <dbReference type="SAM" id="MobiDB-lite"/>
    </source>
</evidence>
<dbReference type="Proteomes" id="UP000030645">
    <property type="component" value="Unassembled WGS sequence"/>
</dbReference>
<feature type="domain" description="C2H2-type" evidence="9">
    <location>
        <begin position="19"/>
        <end position="46"/>
    </location>
</feature>
<name>W9RGX4_9ROSA</name>
<dbReference type="SUPFAM" id="SSF57667">
    <property type="entry name" value="beta-beta-alpha zinc fingers"/>
    <property type="match status" value="1"/>
</dbReference>
<evidence type="ECO:0000256" key="3">
    <source>
        <dbReference type="ARBA" id="ARBA00022771"/>
    </source>
</evidence>
<dbReference type="InterPro" id="IPR036236">
    <property type="entry name" value="Znf_C2H2_sf"/>
</dbReference>
<keyword evidence="6" id="KW-0804">Transcription</keyword>
<dbReference type="STRING" id="981085.W9RGX4"/>